<evidence type="ECO:0000313" key="3">
    <source>
        <dbReference type="EMBL" id="SOD14529.1"/>
    </source>
</evidence>
<dbReference type="Proteomes" id="UP000219281">
    <property type="component" value="Unassembled WGS sequence"/>
</dbReference>
<feature type="transmembrane region" description="Helical" evidence="1">
    <location>
        <begin position="6"/>
        <end position="33"/>
    </location>
</feature>
<evidence type="ECO:0000259" key="2">
    <source>
        <dbReference type="Pfam" id="PF06580"/>
    </source>
</evidence>
<dbReference type="GO" id="GO:0016020">
    <property type="term" value="C:membrane"/>
    <property type="evidence" value="ECO:0007669"/>
    <property type="project" value="InterPro"/>
</dbReference>
<keyword evidence="3" id="KW-0418">Kinase</keyword>
<gene>
    <name evidence="3" type="ORF">SAMN06297358_1620</name>
</gene>
<dbReference type="InterPro" id="IPR010559">
    <property type="entry name" value="Sig_transdc_His_kin_internal"/>
</dbReference>
<feature type="transmembrane region" description="Helical" evidence="1">
    <location>
        <begin position="161"/>
        <end position="177"/>
    </location>
</feature>
<proteinExistence type="predicted"/>
<dbReference type="InterPro" id="IPR050640">
    <property type="entry name" value="Bact_2-comp_sensor_kinase"/>
</dbReference>
<feature type="domain" description="Signal transduction histidine kinase internal region" evidence="2">
    <location>
        <begin position="203"/>
        <end position="282"/>
    </location>
</feature>
<keyword evidence="1" id="KW-1133">Transmembrane helix</keyword>
<dbReference type="SUPFAM" id="SSF55874">
    <property type="entry name" value="ATPase domain of HSP90 chaperone/DNA topoisomerase II/histidine kinase"/>
    <property type="match status" value="1"/>
</dbReference>
<evidence type="ECO:0000256" key="1">
    <source>
        <dbReference type="SAM" id="Phobius"/>
    </source>
</evidence>
<dbReference type="Pfam" id="PF06580">
    <property type="entry name" value="His_kinase"/>
    <property type="match status" value="1"/>
</dbReference>
<feature type="transmembrane region" description="Helical" evidence="1">
    <location>
        <begin position="83"/>
        <end position="104"/>
    </location>
</feature>
<organism evidence="3 4">
    <name type="scientific">Pedobacter xixiisoli</name>
    <dbReference type="NCBI Taxonomy" id="1476464"/>
    <lineage>
        <taxon>Bacteria</taxon>
        <taxon>Pseudomonadati</taxon>
        <taxon>Bacteroidota</taxon>
        <taxon>Sphingobacteriia</taxon>
        <taxon>Sphingobacteriales</taxon>
        <taxon>Sphingobacteriaceae</taxon>
        <taxon>Pedobacter</taxon>
    </lineage>
</organism>
<sequence length="390" mass="44886">MQIVDFSINYVLHFCIFTTTPSLLIGLISYFYFNKMTLQLKKLFENKIVKHNIKYIGVGICVGICINLLIAVVSRNGISGRQIFFNILFSVFISIAISNIFSFFQRCSYKFARNFWQITLLYYACNLLGMIVGIEVSYFIISFFYDIPFELFNHTQDYKSISVVVLIVGTIMLLYHLQQRNTENAIKAKEADLIRINQLKTKAELQALQSKINPHFLYNALNAITSLIHEDPDKAEDMTIKLSKLFRYSINSQQENYCTLKEEIDILNTYLAIEKVRFGNRINFDIQTEESLAHLQFPRFLLQPLVENALKHGLKNTFENGFLGVKICKTVSTISISVIDNGIPFPDELIAGYGLQSTFDKLKLLYPNEHEIEMINQPTKQIKITIPLNG</sequence>
<name>A0A285ZY07_9SPHI</name>
<dbReference type="EMBL" id="OCMT01000002">
    <property type="protein sequence ID" value="SOD14529.1"/>
    <property type="molecule type" value="Genomic_DNA"/>
</dbReference>
<feature type="transmembrane region" description="Helical" evidence="1">
    <location>
        <begin position="53"/>
        <end position="71"/>
    </location>
</feature>
<keyword evidence="3" id="KW-0808">Transferase</keyword>
<protein>
    <submittedName>
        <fullName evidence="3">Histidine kinase</fullName>
    </submittedName>
</protein>
<dbReference type="PANTHER" id="PTHR34220">
    <property type="entry name" value="SENSOR HISTIDINE KINASE YPDA"/>
    <property type="match status" value="1"/>
</dbReference>
<keyword evidence="1" id="KW-0472">Membrane</keyword>
<keyword evidence="4" id="KW-1185">Reference proteome</keyword>
<accession>A0A285ZY07</accession>
<dbReference type="GO" id="GO:0000155">
    <property type="term" value="F:phosphorelay sensor kinase activity"/>
    <property type="evidence" value="ECO:0007669"/>
    <property type="project" value="InterPro"/>
</dbReference>
<evidence type="ECO:0000313" key="4">
    <source>
        <dbReference type="Proteomes" id="UP000219281"/>
    </source>
</evidence>
<dbReference type="PANTHER" id="PTHR34220:SF7">
    <property type="entry name" value="SENSOR HISTIDINE KINASE YPDA"/>
    <property type="match status" value="1"/>
</dbReference>
<dbReference type="OrthoDB" id="9792992at2"/>
<dbReference type="AlphaFoldDB" id="A0A285ZY07"/>
<dbReference type="InterPro" id="IPR036890">
    <property type="entry name" value="HATPase_C_sf"/>
</dbReference>
<keyword evidence="1" id="KW-0812">Transmembrane</keyword>
<feature type="transmembrane region" description="Helical" evidence="1">
    <location>
        <begin position="120"/>
        <end position="141"/>
    </location>
</feature>
<reference evidence="4" key="1">
    <citation type="submission" date="2017-09" db="EMBL/GenBank/DDBJ databases">
        <authorList>
            <person name="Varghese N."/>
            <person name="Submissions S."/>
        </authorList>
    </citation>
    <scope>NUCLEOTIDE SEQUENCE [LARGE SCALE GENOMIC DNA]</scope>
    <source>
        <strain evidence="4">CGMCC 1.12803</strain>
    </source>
</reference>
<dbReference type="Gene3D" id="3.30.565.10">
    <property type="entry name" value="Histidine kinase-like ATPase, C-terminal domain"/>
    <property type="match status" value="1"/>
</dbReference>